<evidence type="ECO:0000256" key="5">
    <source>
        <dbReference type="ARBA" id="ARBA00023136"/>
    </source>
</evidence>
<feature type="transmembrane region" description="Helical" evidence="6">
    <location>
        <begin position="234"/>
        <end position="253"/>
    </location>
</feature>
<dbReference type="InterPro" id="IPR036259">
    <property type="entry name" value="MFS_trans_sf"/>
</dbReference>
<name>A0A0R2C8U2_9LACO</name>
<feature type="transmembrane region" description="Helical" evidence="6">
    <location>
        <begin position="441"/>
        <end position="462"/>
    </location>
</feature>
<feature type="transmembrane region" description="Helical" evidence="6">
    <location>
        <begin position="274"/>
        <end position="295"/>
    </location>
</feature>
<dbReference type="Gene3D" id="1.20.1720.10">
    <property type="entry name" value="Multidrug resistance protein D"/>
    <property type="match status" value="1"/>
</dbReference>
<dbReference type="SUPFAM" id="SSF103473">
    <property type="entry name" value="MFS general substrate transporter"/>
    <property type="match status" value="1"/>
</dbReference>
<reference evidence="8 9" key="1">
    <citation type="journal article" date="2015" name="Genome Announc.">
        <title>Expanding the biotechnology potential of lactobacilli through comparative genomics of 213 strains and associated genera.</title>
        <authorList>
            <person name="Sun Z."/>
            <person name="Harris H.M."/>
            <person name="McCann A."/>
            <person name="Guo C."/>
            <person name="Argimon S."/>
            <person name="Zhang W."/>
            <person name="Yang X."/>
            <person name="Jeffery I.B."/>
            <person name="Cooney J.C."/>
            <person name="Kagawa T.F."/>
            <person name="Liu W."/>
            <person name="Song Y."/>
            <person name="Salvetti E."/>
            <person name="Wrobel A."/>
            <person name="Rasinkangas P."/>
            <person name="Parkhill J."/>
            <person name="Rea M.C."/>
            <person name="O'Sullivan O."/>
            <person name="Ritari J."/>
            <person name="Douillard F.P."/>
            <person name="Paul Ross R."/>
            <person name="Yang R."/>
            <person name="Briner A.E."/>
            <person name="Felis G.E."/>
            <person name="de Vos W.M."/>
            <person name="Barrangou R."/>
            <person name="Klaenhammer T.R."/>
            <person name="Caufield P.W."/>
            <person name="Cui Y."/>
            <person name="Zhang H."/>
            <person name="O'Toole P.W."/>
        </authorList>
    </citation>
    <scope>NUCLEOTIDE SEQUENCE [LARGE SCALE GENOMIC DNA]</scope>
    <source>
        <strain evidence="8 9">DSM 22698</strain>
    </source>
</reference>
<dbReference type="GO" id="GO:0005886">
    <property type="term" value="C:plasma membrane"/>
    <property type="evidence" value="ECO:0007669"/>
    <property type="project" value="UniProtKB-SubCell"/>
</dbReference>
<feature type="transmembrane region" description="Helical" evidence="6">
    <location>
        <begin position="111"/>
        <end position="130"/>
    </location>
</feature>
<protein>
    <submittedName>
        <fullName evidence="8">Transport protein</fullName>
    </submittedName>
</protein>
<evidence type="ECO:0000256" key="6">
    <source>
        <dbReference type="SAM" id="Phobius"/>
    </source>
</evidence>
<dbReference type="RefSeq" id="WP_056969207.1">
    <property type="nucleotide sequence ID" value="NZ_AYZK01000002.1"/>
</dbReference>
<feature type="transmembrane region" description="Helical" evidence="6">
    <location>
        <begin position="166"/>
        <end position="190"/>
    </location>
</feature>
<feature type="transmembrane region" description="Helical" evidence="6">
    <location>
        <begin position="15"/>
        <end position="34"/>
    </location>
</feature>
<evidence type="ECO:0000256" key="1">
    <source>
        <dbReference type="ARBA" id="ARBA00004651"/>
    </source>
</evidence>
<dbReference type="PANTHER" id="PTHR42718">
    <property type="entry name" value="MAJOR FACILITATOR SUPERFAMILY MULTIDRUG TRANSPORTER MFSC"/>
    <property type="match status" value="1"/>
</dbReference>
<feature type="domain" description="Major facilitator superfamily (MFS) profile" evidence="7">
    <location>
        <begin position="16"/>
        <end position="466"/>
    </location>
</feature>
<keyword evidence="2" id="KW-0813">Transport</keyword>
<feature type="transmembrane region" description="Helical" evidence="6">
    <location>
        <begin position="81"/>
        <end position="105"/>
    </location>
</feature>
<feature type="transmembrane region" description="Helical" evidence="6">
    <location>
        <begin position="301"/>
        <end position="324"/>
    </location>
</feature>
<feature type="transmembrane region" description="Helical" evidence="6">
    <location>
        <begin position="360"/>
        <end position="382"/>
    </location>
</feature>
<evidence type="ECO:0000313" key="9">
    <source>
        <dbReference type="Proteomes" id="UP000051789"/>
    </source>
</evidence>
<evidence type="ECO:0000259" key="7">
    <source>
        <dbReference type="PROSITE" id="PS50850"/>
    </source>
</evidence>
<evidence type="ECO:0000256" key="3">
    <source>
        <dbReference type="ARBA" id="ARBA00022692"/>
    </source>
</evidence>
<dbReference type="PRINTS" id="PR01036">
    <property type="entry name" value="TCRTETB"/>
</dbReference>
<accession>A0A0R2C8U2</accession>
<dbReference type="EMBL" id="AYZK01000002">
    <property type="protein sequence ID" value="KRM87474.1"/>
    <property type="molecule type" value="Genomic_DNA"/>
</dbReference>
<keyword evidence="5 6" id="KW-0472">Membrane</keyword>
<feature type="transmembrane region" description="Helical" evidence="6">
    <location>
        <begin position="137"/>
        <end position="154"/>
    </location>
</feature>
<keyword evidence="3 6" id="KW-0812">Transmembrane</keyword>
<evidence type="ECO:0000256" key="2">
    <source>
        <dbReference type="ARBA" id="ARBA00022448"/>
    </source>
</evidence>
<dbReference type="GO" id="GO:0022857">
    <property type="term" value="F:transmembrane transporter activity"/>
    <property type="evidence" value="ECO:0007669"/>
    <property type="project" value="InterPro"/>
</dbReference>
<feature type="transmembrane region" description="Helical" evidence="6">
    <location>
        <begin position="407"/>
        <end position="429"/>
    </location>
</feature>
<comment type="subcellular location">
    <subcellularLocation>
        <location evidence="1">Cell membrane</location>
        <topology evidence="1">Multi-pass membrane protein</topology>
    </subcellularLocation>
</comment>
<keyword evidence="4 6" id="KW-1133">Transmembrane helix</keyword>
<dbReference type="PATRIC" id="fig|1423810.4.peg.1003"/>
<dbReference type="AlphaFoldDB" id="A0A0R2C8U2"/>
<dbReference type="Gene3D" id="1.20.1250.20">
    <property type="entry name" value="MFS general substrate transporter like domains"/>
    <property type="match status" value="1"/>
</dbReference>
<dbReference type="STRING" id="1423810.FD19_GL000979"/>
<dbReference type="PROSITE" id="PS50850">
    <property type="entry name" value="MFS"/>
    <property type="match status" value="1"/>
</dbReference>
<dbReference type="PANTHER" id="PTHR42718:SF9">
    <property type="entry name" value="MAJOR FACILITATOR SUPERFAMILY MULTIDRUG TRANSPORTER MFSC"/>
    <property type="match status" value="1"/>
</dbReference>
<evidence type="ECO:0000256" key="4">
    <source>
        <dbReference type="ARBA" id="ARBA00022989"/>
    </source>
</evidence>
<dbReference type="InterPro" id="IPR020846">
    <property type="entry name" value="MFS_dom"/>
</dbReference>
<dbReference type="Proteomes" id="UP000051789">
    <property type="component" value="Unassembled WGS sequence"/>
</dbReference>
<evidence type="ECO:0000313" key="8">
    <source>
        <dbReference type="EMBL" id="KRM87474.1"/>
    </source>
</evidence>
<sequence length="469" mass="49890">MQHVEPTTVPTSTKLAIAAVGMLSFVGILVETSMNVTFPTLIKTMGVSLDTVQWLTTAYLLVVTIVMSTTAYILKRFNPRPLFLCAVGICLVGGLMCLFAPTFAMLLTGRLLQAVATGISTPLMFQIILTRVPRTQLGVYTGFASVIVSLAPALGPTYGGVLTSLWSWRAIFIGIVPLLAIIAILGGTTIKGKAAGVGSLRFDYLGMIILAALFAGIVFAFNGAGTNGWANGHFWFWVAGSIVVAGVFWFYARHGARKLLDYRILRRPVLRLRLFTYFGLQFINIGLSLVLPLLAQTVLGASAMSAGLMLLPGALVGAVCAPIAGRVYDRVGATIPLTFSSVMACLALVLLWVLTDSLTVVGIAILYVILRIGFNSGFGVAISDGSMQVSGRQKADQNSLFSMMQQYAGSLGTSVMSAIIAAFTLTMTATRATVLGAKVDFALLLVLGFGLFLATLYAHFAYPVQADHK</sequence>
<feature type="transmembrane region" description="Helical" evidence="6">
    <location>
        <begin position="202"/>
        <end position="222"/>
    </location>
</feature>
<keyword evidence="9" id="KW-1185">Reference proteome</keyword>
<feature type="transmembrane region" description="Helical" evidence="6">
    <location>
        <begin position="54"/>
        <end position="74"/>
    </location>
</feature>
<feature type="transmembrane region" description="Helical" evidence="6">
    <location>
        <begin position="331"/>
        <end position="354"/>
    </location>
</feature>
<organism evidence="8 9">
    <name type="scientific">Lacticaseibacillus thailandensis DSM 22698 = JCM 13996</name>
    <dbReference type="NCBI Taxonomy" id="1423810"/>
    <lineage>
        <taxon>Bacteria</taxon>
        <taxon>Bacillati</taxon>
        <taxon>Bacillota</taxon>
        <taxon>Bacilli</taxon>
        <taxon>Lactobacillales</taxon>
        <taxon>Lactobacillaceae</taxon>
        <taxon>Lacticaseibacillus</taxon>
    </lineage>
</organism>
<dbReference type="InterPro" id="IPR011701">
    <property type="entry name" value="MFS"/>
</dbReference>
<comment type="caution">
    <text evidence="8">The sequence shown here is derived from an EMBL/GenBank/DDBJ whole genome shotgun (WGS) entry which is preliminary data.</text>
</comment>
<gene>
    <name evidence="8" type="ORF">FD19_GL000979</name>
</gene>
<dbReference type="Pfam" id="PF07690">
    <property type="entry name" value="MFS_1"/>
    <property type="match status" value="1"/>
</dbReference>
<proteinExistence type="predicted"/>